<comment type="caution">
    <text evidence="1">The sequence shown here is derived from an EMBL/GenBank/DDBJ whole genome shotgun (WGS) entry which is preliminary data.</text>
</comment>
<organism evidence="1 2">
    <name type="scientific">Acaulospora morrowiae</name>
    <dbReference type="NCBI Taxonomy" id="94023"/>
    <lineage>
        <taxon>Eukaryota</taxon>
        <taxon>Fungi</taxon>
        <taxon>Fungi incertae sedis</taxon>
        <taxon>Mucoromycota</taxon>
        <taxon>Glomeromycotina</taxon>
        <taxon>Glomeromycetes</taxon>
        <taxon>Diversisporales</taxon>
        <taxon>Acaulosporaceae</taxon>
        <taxon>Acaulospora</taxon>
    </lineage>
</organism>
<feature type="non-terminal residue" evidence="1">
    <location>
        <position position="1"/>
    </location>
</feature>
<evidence type="ECO:0000313" key="2">
    <source>
        <dbReference type="Proteomes" id="UP000789342"/>
    </source>
</evidence>
<gene>
    <name evidence="1" type="ORF">AMORRO_LOCUS12318</name>
</gene>
<name>A0A9N9HTI0_9GLOM</name>
<evidence type="ECO:0000313" key="1">
    <source>
        <dbReference type="EMBL" id="CAG8704524.1"/>
    </source>
</evidence>
<dbReference type="Proteomes" id="UP000789342">
    <property type="component" value="Unassembled WGS sequence"/>
</dbReference>
<reference evidence="1" key="1">
    <citation type="submission" date="2021-06" db="EMBL/GenBank/DDBJ databases">
        <authorList>
            <person name="Kallberg Y."/>
            <person name="Tangrot J."/>
            <person name="Rosling A."/>
        </authorList>
    </citation>
    <scope>NUCLEOTIDE SEQUENCE</scope>
    <source>
        <strain evidence="1">CL551</strain>
    </source>
</reference>
<dbReference type="AlphaFoldDB" id="A0A9N9HTI0"/>
<accession>A0A9N9HTI0</accession>
<protein>
    <submittedName>
        <fullName evidence="1">11860_t:CDS:1</fullName>
    </submittedName>
</protein>
<dbReference type="EMBL" id="CAJVPV010017900">
    <property type="protein sequence ID" value="CAG8704524.1"/>
    <property type="molecule type" value="Genomic_DNA"/>
</dbReference>
<feature type="non-terminal residue" evidence="1">
    <location>
        <position position="42"/>
    </location>
</feature>
<keyword evidence="2" id="KW-1185">Reference proteome</keyword>
<sequence length="42" mass="5010">TRYLKGTGVREIIMRQSRFAEYISLLVTKRTPFCDADIFWAR</sequence>
<proteinExistence type="predicted"/>